<dbReference type="InterPro" id="IPR010998">
    <property type="entry name" value="Integrase_recombinase_N"/>
</dbReference>
<dbReference type="PROSITE" id="PS51898">
    <property type="entry name" value="TYR_RECOMBINASE"/>
    <property type="match status" value="1"/>
</dbReference>
<evidence type="ECO:0000313" key="6">
    <source>
        <dbReference type="EMBL" id="MCB5226222.1"/>
    </source>
</evidence>
<dbReference type="InterPro" id="IPR050808">
    <property type="entry name" value="Phage_Integrase"/>
</dbReference>
<proteinExistence type="inferred from homology"/>
<keyword evidence="2" id="KW-0229">DNA integration</keyword>
<keyword evidence="7" id="KW-1185">Reference proteome</keyword>
<keyword evidence="4" id="KW-0233">DNA recombination</keyword>
<feature type="domain" description="Tyr recombinase" evidence="5">
    <location>
        <begin position="204"/>
        <end position="373"/>
    </location>
</feature>
<evidence type="ECO:0000256" key="1">
    <source>
        <dbReference type="ARBA" id="ARBA00008857"/>
    </source>
</evidence>
<evidence type="ECO:0000256" key="4">
    <source>
        <dbReference type="ARBA" id="ARBA00023172"/>
    </source>
</evidence>
<dbReference type="Gene3D" id="1.10.443.10">
    <property type="entry name" value="Intergrase catalytic core"/>
    <property type="match status" value="1"/>
</dbReference>
<dbReference type="InterPro" id="IPR013762">
    <property type="entry name" value="Integrase-like_cat_sf"/>
</dbReference>
<dbReference type="InterPro" id="IPR038488">
    <property type="entry name" value="Integrase_DNA-bd_sf"/>
</dbReference>
<dbReference type="Gene3D" id="1.10.150.130">
    <property type="match status" value="1"/>
</dbReference>
<evidence type="ECO:0000259" key="5">
    <source>
        <dbReference type="PROSITE" id="PS51898"/>
    </source>
</evidence>
<dbReference type="SUPFAM" id="SSF56349">
    <property type="entry name" value="DNA breaking-rejoining enzymes"/>
    <property type="match status" value="1"/>
</dbReference>
<evidence type="ECO:0000313" key="7">
    <source>
        <dbReference type="Proteomes" id="UP000633814"/>
    </source>
</evidence>
<comment type="similarity">
    <text evidence="1">Belongs to the 'phage' integrase family.</text>
</comment>
<evidence type="ECO:0000256" key="3">
    <source>
        <dbReference type="ARBA" id="ARBA00023125"/>
    </source>
</evidence>
<evidence type="ECO:0000256" key="2">
    <source>
        <dbReference type="ARBA" id="ARBA00022908"/>
    </source>
</evidence>
<sequence>MSLQPIAITETAIKNAVNDASVTELRDIRSRLHIRFHSCRTKATWFLQRYEGGKRLRHKIGYWPELKIKDALSLVTPLLNRIGHGEQMQSSEFRTVGDMLNWYLKRLEAEKVKSKSRRNGATSAIKKHLLPRLGKLFIADVKKITIDEMLMLPLQKASLKTSTIKQYFAILKRVFASAAELELITINPMLSMQFKDHVQKRIEPKMGSLMVSDIGRVASHFITLPEPAKTMLMLMLMFATRIGETRQLRWNYIDFDAGQITIPGRITKTGVTHNLPLTEFSVAILKAYQAHSTGPYLFGEHTAMSSSDADRIVRSISKRKWSAHDLRKVARSSWAVLGVDFWVSERLLNHVQKGLDLVYVSVVNTDMLTLKRDALERYHEWLKEQIKTANQAPIEISKIT</sequence>
<comment type="caution">
    <text evidence="6">The sequence shown here is derived from an EMBL/GenBank/DDBJ whole genome shotgun (WGS) entry which is preliminary data.</text>
</comment>
<dbReference type="Proteomes" id="UP000633814">
    <property type="component" value="Unassembled WGS sequence"/>
</dbReference>
<dbReference type="RefSeq" id="WP_226750308.1">
    <property type="nucleotide sequence ID" value="NZ_JAEINI020000002.1"/>
</dbReference>
<dbReference type="Gene3D" id="3.30.160.390">
    <property type="entry name" value="Integrase, DNA-binding domain"/>
    <property type="match status" value="1"/>
</dbReference>
<dbReference type="PANTHER" id="PTHR30629:SF6">
    <property type="entry name" value="PROPHAGE INTEGRASE INTA-RELATED"/>
    <property type="match status" value="1"/>
</dbReference>
<keyword evidence="3" id="KW-0238">DNA-binding</keyword>
<dbReference type="Pfam" id="PF00589">
    <property type="entry name" value="Phage_integrase"/>
    <property type="match status" value="1"/>
</dbReference>
<protein>
    <submittedName>
        <fullName evidence="6">Tyrosine-type recombinase/integrase</fullName>
    </submittedName>
</protein>
<name>A0ABS8C1L2_9ALTE</name>
<organism evidence="6 7">
    <name type="scientific">Alishewanella maricola</name>
    <dbReference type="NCBI Taxonomy" id="2795740"/>
    <lineage>
        <taxon>Bacteria</taxon>
        <taxon>Pseudomonadati</taxon>
        <taxon>Pseudomonadota</taxon>
        <taxon>Gammaproteobacteria</taxon>
        <taxon>Alteromonadales</taxon>
        <taxon>Alteromonadaceae</taxon>
        <taxon>Alishewanella</taxon>
    </lineage>
</organism>
<accession>A0ABS8C1L2</accession>
<dbReference type="InterPro" id="IPR011010">
    <property type="entry name" value="DNA_brk_join_enz"/>
</dbReference>
<gene>
    <name evidence="6" type="ORF">JAO78_005270</name>
</gene>
<reference evidence="6 7" key="1">
    <citation type="submission" date="2021-10" db="EMBL/GenBank/DDBJ databases">
        <title>Alishewanella koreense sp. nov. isolated from seawater of southwestern coast in South Korea and the proposal for the reclassification of Rheinheimera perlucida and Rheinheimera tuosuensis as Arsukibacterium perlucida and Arsukibacterium tuosuensis.</title>
        <authorList>
            <person name="Kim K.H."/>
            <person name="Ruan W."/>
            <person name="Kim K.R."/>
            <person name="Baek J.H."/>
            <person name="Jeon C.O."/>
        </authorList>
    </citation>
    <scope>NUCLEOTIDE SEQUENCE [LARGE SCALE GENOMIC DNA]</scope>
    <source>
        <strain evidence="6 7">16-MA</strain>
    </source>
</reference>
<dbReference type="InterPro" id="IPR002104">
    <property type="entry name" value="Integrase_catalytic"/>
</dbReference>
<dbReference type="EMBL" id="JAEINI020000002">
    <property type="protein sequence ID" value="MCB5226222.1"/>
    <property type="molecule type" value="Genomic_DNA"/>
</dbReference>
<dbReference type="PANTHER" id="PTHR30629">
    <property type="entry name" value="PROPHAGE INTEGRASE"/>
    <property type="match status" value="1"/>
</dbReference>